<evidence type="ECO:0000256" key="3">
    <source>
        <dbReference type="ARBA" id="ARBA00022692"/>
    </source>
</evidence>
<reference evidence="7" key="1">
    <citation type="submission" date="2020-10" db="EMBL/GenBank/DDBJ databases">
        <authorList>
            <person name="Gilroy R."/>
        </authorList>
    </citation>
    <scope>NUCLEOTIDE SEQUENCE</scope>
    <source>
        <strain evidence="7">CHK181-108</strain>
    </source>
</reference>
<feature type="transmembrane region" description="Helical" evidence="6">
    <location>
        <begin position="134"/>
        <end position="155"/>
    </location>
</feature>
<keyword evidence="4 6" id="KW-1133">Transmembrane helix</keyword>
<feature type="transmembrane region" description="Helical" evidence="6">
    <location>
        <begin position="88"/>
        <end position="106"/>
    </location>
</feature>
<dbReference type="CDD" id="cd06574">
    <property type="entry name" value="TM_PBP1_branched-chain-AA_like"/>
    <property type="match status" value="1"/>
</dbReference>
<dbReference type="Proteomes" id="UP000824165">
    <property type="component" value="Unassembled WGS sequence"/>
</dbReference>
<dbReference type="PANTHER" id="PTHR32196">
    <property type="entry name" value="ABC TRANSPORTER PERMEASE PROTEIN YPHD-RELATED-RELATED"/>
    <property type="match status" value="1"/>
</dbReference>
<proteinExistence type="predicted"/>
<name>A0A9D1H397_9FIRM</name>
<evidence type="ECO:0000313" key="8">
    <source>
        <dbReference type="Proteomes" id="UP000824165"/>
    </source>
</evidence>
<keyword evidence="2" id="KW-1003">Cell membrane</keyword>
<feature type="transmembrane region" description="Helical" evidence="6">
    <location>
        <begin position="12"/>
        <end position="30"/>
    </location>
</feature>
<evidence type="ECO:0000313" key="7">
    <source>
        <dbReference type="EMBL" id="HIT85463.1"/>
    </source>
</evidence>
<dbReference type="GO" id="GO:0005886">
    <property type="term" value="C:plasma membrane"/>
    <property type="evidence" value="ECO:0007669"/>
    <property type="project" value="UniProtKB-SubCell"/>
</dbReference>
<dbReference type="AlphaFoldDB" id="A0A9D1H397"/>
<comment type="caution">
    <text evidence="7">The sequence shown here is derived from an EMBL/GenBank/DDBJ whole genome shotgun (WGS) entry which is preliminary data.</text>
</comment>
<keyword evidence="5 6" id="KW-0472">Membrane</keyword>
<comment type="subcellular location">
    <subcellularLocation>
        <location evidence="1">Cell membrane</location>
        <topology evidence="1">Multi-pass membrane protein</topology>
    </subcellularLocation>
</comment>
<feature type="transmembrane region" description="Helical" evidence="6">
    <location>
        <begin position="59"/>
        <end position="81"/>
    </location>
</feature>
<evidence type="ECO:0000256" key="4">
    <source>
        <dbReference type="ARBA" id="ARBA00022989"/>
    </source>
</evidence>
<dbReference type="Pfam" id="PF02653">
    <property type="entry name" value="BPD_transp_2"/>
    <property type="match status" value="1"/>
</dbReference>
<keyword evidence="3 6" id="KW-0812">Transmembrane</keyword>
<reference evidence="7" key="2">
    <citation type="journal article" date="2021" name="PeerJ">
        <title>Extensive microbial diversity within the chicken gut microbiome revealed by metagenomics and culture.</title>
        <authorList>
            <person name="Gilroy R."/>
            <person name="Ravi A."/>
            <person name="Getino M."/>
            <person name="Pursley I."/>
            <person name="Horton D.L."/>
            <person name="Alikhan N.F."/>
            <person name="Baker D."/>
            <person name="Gharbi K."/>
            <person name="Hall N."/>
            <person name="Watson M."/>
            <person name="Adriaenssens E.M."/>
            <person name="Foster-Nyarko E."/>
            <person name="Jarju S."/>
            <person name="Secka A."/>
            <person name="Antonio M."/>
            <person name="Oren A."/>
            <person name="Chaudhuri R.R."/>
            <person name="La Ragione R."/>
            <person name="Hildebrand F."/>
            <person name="Pallen M.J."/>
        </authorList>
    </citation>
    <scope>NUCLEOTIDE SEQUENCE</scope>
    <source>
        <strain evidence="7">CHK181-108</strain>
    </source>
</reference>
<evidence type="ECO:0000256" key="6">
    <source>
        <dbReference type="SAM" id="Phobius"/>
    </source>
</evidence>
<sequence>MAELLIIGILEQGFIYGIMAMGVYITYTILDFPDLSVDGTFPLGTAVCMLLLRNSFNPWLALLASLAAGGIAGAFTGFLNVKLGIRNLLCGILTMTALYSVNYGIVGQATDFLSNDAATIFSQTDFLFGGHMELYAKLAVIAVIAVAAKFALDWYMRTKSGFLLRSAGDNERLVITLAKNPGTIKIIGLSISNGLVALAGGVYCQYSRAFNVGGGTGTVVMGLAAVIIGTTVFRKIKFLRITTGVIFGMIVYKACISIAIAAGLESQNTNLMITILFIATLVINEFVTKKKSGVARR</sequence>
<feature type="transmembrane region" description="Helical" evidence="6">
    <location>
        <begin position="209"/>
        <end position="233"/>
    </location>
</feature>
<dbReference type="GO" id="GO:0022857">
    <property type="term" value="F:transmembrane transporter activity"/>
    <property type="evidence" value="ECO:0007669"/>
    <property type="project" value="InterPro"/>
</dbReference>
<feature type="transmembrane region" description="Helical" evidence="6">
    <location>
        <begin position="270"/>
        <end position="287"/>
    </location>
</feature>
<organism evidence="7 8">
    <name type="scientific">Candidatus Ornithomonoglobus intestinigallinarum</name>
    <dbReference type="NCBI Taxonomy" id="2840894"/>
    <lineage>
        <taxon>Bacteria</taxon>
        <taxon>Bacillati</taxon>
        <taxon>Bacillota</taxon>
        <taxon>Clostridia</taxon>
        <taxon>Candidatus Ornithomonoglobus</taxon>
    </lineage>
</organism>
<feature type="transmembrane region" description="Helical" evidence="6">
    <location>
        <begin position="245"/>
        <end position="264"/>
    </location>
</feature>
<evidence type="ECO:0000256" key="2">
    <source>
        <dbReference type="ARBA" id="ARBA00022475"/>
    </source>
</evidence>
<dbReference type="InterPro" id="IPR001851">
    <property type="entry name" value="ABC_transp_permease"/>
</dbReference>
<accession>A0A9D1H397</accession>
<dbReference type="PANTHER" id="PTHR32196:SF69">
    <property type="entry name" value="BRANCHED-CHAIN AMINO ACID TRANSPORT SYSTEM, PERMEASE PROTEIN"/>
    <property type="match status" value="1"/>
</dbReference>
<feature type="transmembrane region" description="Helical" evidence="6">
    <location>
        <begin position="182"/>
        <end position="203"/>
    </location>
</feature>
<evidence type="ECO:0000256" key="5">
    <source>
        <dbReference type="ARBA" id="ARBA00023136"/>
    </source>
</evidence>
<evidence type="ECO:0000256" key="1">
    <source>
        <dbReference type="ARBA" id="ARBA00004651"/>
    </source>
</evidence>
<gene>
    <name evidence="7" type="ORF">IAA60_06110</name>
</gene>
<protein>
    <submittedName>
        <fullName evidence="7">ABC transporter permease</fullName>
    </submittedName>
</protein>
<dbReference type="EMBL" id="DVLU01000062">
    <property type="protein sequence ID" value="HIT85463.1"/>
    <property type="molecule type" value="Genomic_DNA"/>
</dbReference>